<evidence type="ECO:0000313" key="2">
    <source>
        <dbReference type="EMBL" id="ACB84900.1"/>
    </source>
</evidence>
<dbReference type="FunCoup" id="B2A2I5">
    <property type="interactions" value="6"/>
</dbReference>
<gene>
    <name evidence="2" type="ordered locus">Nther_1317</name>
</gene>
<feature type="transmembrane region" description="Helical" evidence="1">
    <location>
        <begin position="72"/>
        <end position="94"/>
    </location>
</feature>
<feature type="transmembrane region" description="Helical" evidence="1">
    <location>
        <begin position="6"/>
        <end position="27"/>
    </location>
</feature>
<keyword evidence="1" id="KW-1133">Transmembrane helix</keyword>
<dbReference type="eggNOG" id="COG0762">
    <property type="taxonomic scope" value="Bacteria"/>
</dbReference>
<accession>B2A2I5</accession>
<dbReference type="GO" id="GO:0016020">
    <property type="term" value="C:membrane"/>
    <property type="evidence" value="ECO:0007669"/>
    <property type="project" value="InterPro"/>
</dbReference>
<dbReference type="KEGG" id="nth:Nther_1317"/>
<dbReference type="Proteomes" id="UP000001683">
    <property type="component" value="Chromosome"/>
</dbReference>
<proteinExistence type="predicted"/>
<evidence type="ECO:0008006" key="4">
    <source>
        <dbReference type="Google" id="ProtNLM"/>
    </source>
</evidence>
<evidence type="ECO:0000256" key="1">
    <source>
        <dbReference type="SAM" id="Phobius"/>
    </source>
</evidence>
<evidence type="ECO:0000313" key="3">
    <source>
        <dbReference type="Proteomes" id="UP000001683"/>
    </source>
</evidence>
<dbReference type="InterPro" id="IPR003425">
    <property type="entry name" value="CCB3/YggT"/>
</dbReference>
<keyword evidence="1" id="KW-0472">Membrane</keyword>
<keyword evidence="3" id="KW-1185">Reference proteome</keyword>
<dbReference type="HOGENOM" id="CLU_136788_1_2_9"/>
<dbReference type="EMBL" id="CP001034">
    <property type="protein sequence ID" value="ACB84900.1"/>
    <property type="molecule type" value="Genomic_DNA"/>
</dbReference>
<reference evidence="2 3" key="1">
    <citation type="submission" date="2008-04" db="EMBL/GenBank/DDBJ databases">
        <title>Complete sequence of chromosome of Natranaerobius thermophilus JW/NM-WN-LF.</title>
        <authorList>
            <consortium name="US DOE Joint Genome Institute"/>
            <person name="Copeland A."/>
            <person name="Lucas S."/>
            <person name="Lapidus A."/>
            <person name="Glavina del Rio T."/>
            <person name="Dalin E."/>
            <person name="Tice H."/>
            <person name="Bruce D."/>
            <person name="Goodwin L."/>
            <person name="Pitluck S."/>
            <person name="Chertkov O."/>
            <person name="Brettin T."/>
            <person name="Detter J.C."/>
            <person name="Han C."/>
            <person name="Kuske C.R."/>
            <person name="Schmutz J."/>
            <person name="Larimer F."/>
            <person name="Land M."/>
            <person name="Hauser L."/>
            <person name="Kyrpides N."/>
            <person name="Lykidis A."/>
            <person name="Mesbah N.M."/>
            <person name="Wiegel J."/>
        </authorList>
    </citation>
    <scope>NUCLEOTIDE SEQUENCE [LARGE SCALE GENOMIC DNA]</scope>
    <source>
        <strain evidence="3">ATCC BAA-1301 / DSM 18059 / JW/NM-WN-LF</strain>
    </source>
</reference>
<dbReference type="RefSeq" id="WP_012447775.1">
    <property type="nucleotide sequence ID" value="NC_010718.1"/>
</dbReference>
<dbReference type="Pfam" id="PF02325">
    <property type="entry name" value="CCB3_YggT"/>
    <property type="match status" value="1"/>
</dbReference>
<keyword evidence="1" id="KW-0812">Transmembrane</keyword>
<reference evidence="2 3" key="2">
    <citation type="journal article" date="2011" name="J. Bacteriol.">
        <title>Complete genome sequence of the anaerobic, halophilic alkalithermophile Natranaerobius thermophilus JW/NM-WN-LF.</title>
        <authorList>
            <person name="Zhao B."/>
            <person name="Mesbah N.M."/>
            <person name="Dalin E."/>
            <person name="Goodwin L."/>
            <person name="Nolan M."/>
            <person name="Pitluck S."/>
            <person name="Chertkov O."/>
            <person name="Brettin T.S."/>
            <person name="Han J."/>
            <person name="Larimer F.W."/>
            <person name="Land M.L."/>
            <person name="Hauser L."/>
            <person name="Kyrpides N."/>
            <person name="Wiegel J."/>
        </authorList>
    </citation>
    <scope>NUCLEOTIDE SEQUENCE [LARGE SCALE GENOMIC DNA]</scope>
    <source>
        <strain evidence="3">ATCC BAA-1301 / DSM 18059 / JW/NM-WN-LF</strain>
    </source>
</reference>
<sequence>MPVVSLFNWIFQIVYIMLIIRVIFSFLRPSPYQNKRLYDLNKIIWKITEPVLAPIRNLISPLMVGGGHYIDLSPLIALLLLNLLQRLTFSLLWML</sequence>
<dbReference type="STRING" id="457570.Nther_1317"/>
<dbReference type="AlphaFoldDB" id="B2A2I5"/>
<protein>
    <recommendedName>
        <fullName evidence="4">YggT family protein</fullName>
    </recommendedName>
</protein>
<dbReference type="InParanoid" id="B2A2I5"/>
<name>B2A2I5_NATTJ</name>
<organism evidence="2 3">
    <name type="scientific">Natranaerobius thermophilus (strain ATCC BAA-1301 / DSM 18059 / JW/NM-WN-LF)</name>
    <dbReference type="NCBI Taxonomy" id="457570"/>
    <lineage>
        <taxon>Bacteria</taxon>
        <taxon>Bacillati</taxon>
        <taxon>Bacillota</taxon>
        <taxon>Clostridia</taxon>
        <taxon>Natranaerobiales</taxon>
        <taxon>Natranaerobiaceae</taxon>
        <taxon>Natranaerobius</taxon>
    </lineage>
</organism>
<dbReference type="OrthoDB" id="283553at2"/>